<sequence length="415" mass="43737">MLVVLGANQIGVDKMLTKLAVLCFLFNLSVVYGFGQDIIGLPAEHDLNRYNGFLSNWVRLYANNEAENVVDDETIENMLETYHRVRKRSANADDAIANEGTNSTAVPPGNATHVVQTPVAPNNESLANSTANTSEPTKVVDISPPTNLNATEGAGKNVTSIGESTESTPIATKSTNVDGTGNATINSTVTSITQDETTTSNVTIEAINSTATINTISTDAGKEVESEIKQTDKNVTKHTEVLGETPVQINSTTSSTPNHPETHLKTFANDDKMARKATDKENIDHHQSGNAVMTNGDKTMSETDASLGKAAAHASIGTGSQAASPKEGASSSSTASASTGNDTKIIIFLGVAVAVVGVAAVGYNYSRKKRRTNRGSARAGQNGDVETGREMKPLMRSNVEAAINKEAEINAEESK</sequence>
<feature type="compositionally biased region" description="Polar residues" evidence="1">
    <location>
        <begin position="288"/>
        <end position="304"/>
    </location>
</feature>
<evidence type="ECO:0000256" key="1">
    <source>
        <dbReference type="SAM" id="MobiDB-lite"/>
    </source>
</evidence>
<dbReference type="EMBL" id="CAACVG010006901">
    <property type="protein sequence ID" value="VEN42456.1"/>
    <property type="molecule type" value="Genomic_DNA"/>
</dbReference>
<feature type="compositionally biased region" description="Polar residues" evidence="1">
    <location>
        <begin position="248"/>
        <end position="259"/>
    </location>
</feature>
<name>A0A653C3D7_CALMS</name>
<evidence type="ECO:0000313" key="4">
    <source>
        <dbReference type="Proteomes" id="UP000410492"/>
    </source>
</evidence>
<proteinExistence type="predicted"/>
<dbReference type="AlphaFoldDB" id="A0A653C3D7"/>
<feature type="compositionally biased region" description="Low complexity" evidence="1">
    <location>
        <begin position="322"/>
        <end position="338"/>
    </location>
</feature>
<reference evidence="3 4" key="1">
    <citation type="submission" date="2019-01" db="EMBL/GenBank/DDBJ databases">
        <authorList>
            <person name="Sayadi A."/>
        </authorList>
    </citation>
    <scope>NUCLEOTIDE SEQUENCE [LARGE SCALE GENOMIC DNA]</scope>
</reference>
<keyword evidence="4" id="KW-1185">Reference proteome</keyword>
<evidence type="ECO:0000313" key="3">
    <source>
        <dbReference type="EMBL" id="VEN42456.1"/>
    </source>
</evidence>
<dbReference type="OrthoDB" id="6770892at2759"/>
<feature type="region of interest" description="Disordered" evidence="1">
    <location>
        <begin position="248"/>
        <end position="338"/>
    </location>
</feature>
<gene>
    <name evidence="3" type="ORF">CALMAC_LOCUS5930</name>
</gene>
<feature type="region of interest" description="Disordered" evidence="1">
    <location>
        <begin position="370"/>
        <end position="393"/>
    </location>
</feature>
<feature type="compositionally biased region" description="Basic and acidic residues" evidence="1">
    <location>
        <begin position="260"/>
        <end position="287"/>
    </location>
</feature>
<organism evidence="3 4">
    <name type="scientific">Callosobruchus maculatus</name>
    <name type="common">Southern cowpea weevil</name>
    <name type="synonym">Pulse bruchid</name>
    <dbReference type="NCBI Taxonomy" id="64391"/>
    <lineage>
        <taxon>Eukaryota</taxon>
        <taxon>Metazoa</taxon>
        <taxon>Ecdysozoa</taxon>
        <taxon>Arthropoda</taxon>
        <taxon>Hexapoda</taxon>
        <taxon>Insecta</taxon>
        <taxon>Pterygota</taxon>
        <taxon>Neoptera</taxon>
        <taxon>Endopterygota</taxon>
        <taxon>Coleoptera</taxon>
        <taxon>Polyphaga</taxon>
        <taxon>Cucujiformia</taxon>
        <taxon>Chrysomeloidea</taxon>
        <taxon>Chrysomelidae</taxon>
        <taxon>Bruchinae</taxon>
        <taxon>Bruchini</taxon>
        <taxon>Callosobruchus</taxon>
    </lineage>
</organism>
<dbReference type="Proteomes" id="UP000410492">
    <property type="component" value="Unassembled WGS sequence"/>
</dbReference>
<feature type="compositionally biased region" description="Polar residues" evidence="1">
    <location>
        <begin position="127"/>
        <end position="136"/>
    </location>
</feature>
<keyword evidence="2" id="KW-1133">Transmembrane helix</keyword>
<accession>A0A653C3D7</accession>
<feature type="transmembrane region" description="Helical" evidence="2">
    <location>
        <begin position="345"/>
        <end position="365"/>
    </location>
</feature>
<feature type="compositionally biased region" description="Polar residues" evidence="1">
    <location>
        <begin position="157"/>
        <end position="176"/>
    </location>
</feature>
<feature type="region of interest" description="Disordered" evidence="1">
    <location>
        <begin position="127"/>
        <end position="176"/>
    </location>
</feature>
<evidence type="ECO:0000256" key="2">
    <source>
        <dbReference type="SAM" id="Phobius"/>
    </source>
</evidence>
<keyword evidence="2" id="KW-0812">Transmembrane</keyword>
<protein>
    <submittedName>
        <fullName evidence="3">Uncharacterized protein</fullName>
    </submittedName>
</protein>
<keyword evidence="2" id="KW-0472">Membrane</keyword>